<protein>
    <submittedName>
        <fullName evidence="1">DUF2199 domain-containing protein</fullName>
    </submittedName>
</protein>
<gene>
    <name evidence="1" type="ORF">KK060_17760</name>
</gene>
<reference evidence="1 2" key="1">
    <citation type="submission" date="2021-05" db="EMBL/GenBank/DDBJ databases">
        <title>A Polyphasic approach of four new species of the genus Ohtaekwangia: Ohtaekwangia histidinii sp. nov., Ohtaekwangia cretensis sp. nov., Ohtaekwangia indiensis sp. nov., Ohtaekwangia reichenbachii sp. nov. from diverse environment.</title>
        <authorList>
            <person name="Octaviana S."/>
        </authorList>
    </citation>
    <scope>NUCLEOTIDE SEQUENCE [LARGE SCALE GENOMIC DNA]</scope>
    <source>
        <strain evidence="1 2">PWU20</strain>
    </source>
</reference>
<keyword evidence="2" id="KW-1185">Reference proteome</keyword>
<comment type="caution">
    <text evidence="1">The sequence shown here is derived from an EMBL/GenBank/DDBJ whole genome shotgun (WGS) entry which is preliminary data.</text>
</comment>
<dbReference type="Pfam" id="PF09965">
    <property type="entry name" value="DUF2199"/>
    <property type="match status" value="1"/>
</dbReference>
<accession>A0ABS5VUN8</accession>
<evidence type="ECO:0000313" key="1">
    <source>
        <dbReference type="EMBL" id="MBT1705144.1"/>
    </source>
</evidence>
<organism evidence="1 2">
    <name type="scientific">Chryseosolibacter indicus</name>
    <dbReference type="NCBI Taxonomy" id="2782351"/>
    <lineage>
        <taxon>Bacteria</taxon>
        <taxon>Pseudomonadati</taxon>
        <taxon>Bacteroidota</taxon>
        <taxon>Cytophagia</taxon>
        <taxon>Cytophagales</taxon>
        <taxon>Chryseotaleaceae</taxon>
        <taxon>Chryseosolibacter</taxon>
    </lineage>
</organism>
<dbReference type="Proteomes" id="UP000772618">
    <property type="component" value="Unassembled WGS sequence"/>
</dbReference>
<evidence type="ECO:0000313" key="2">
    <source>
        <dbReference type="Proteomes" id="UP000772618"/>
    </source>
</evidence>
<proteinExistence type="predicted"/>
<name>A0ABS5VUN8_9BACT</name>
<dbReference type="InterPro" id="IPR018697">
    <property type="entry name" value="DUF2199"/>
</dbReference>
<sequence length="55" mass="6397">MGILSEKSYKDYLDNYDNGDYEATYFGFLCNNLTGYEDTLSIKSNVILRGKMRQK</sequence>
<dbReference type="EMBL" id="JAHESD010000047">
    <property type="protein sequence ID" value="MBT1705144.1"/>
    <property type="molecule type" value="Genomic_DNA"/>
</dbReference>